<dbReference type="OrthoDB" id="21266at2759"/>
<dbReference type="PROSITE" id="PS51391">
    <property type="entry name" value="CID"/>
    <property type="match status" value="1"/>
</dbReference>
<dbReference type="Pfam" id="PF12243">
    <property type="entry name" value="CTK3"/>
    <property type="match status" value="1"/>
</dbReference>
<dbReference type="GO" id="GO:0016301">
    <property type="term" value="F:kinase activity"/>
    <property type="evidence" value="ECO:0007669"/>
    <property type="project" value="UniProtKB-KW"/>
</dbReference>
<dbReference type="GO" id="GO:0032786">
    <property type="term" value="P:positive regulation of DNA-templated transcription, elongation"/>
    <property type="evidence" value="ECO:0007669"/>
    <property type="project" value="InterPro"/>
</dbReference>
<dbReference type="InterPro" id="IPR024638">
    <property type="entry name" value="Ctk3_N"/>
</dbReference>
<sequence>MPREEYAADPFRGCQDFADLLGQVSASYASAKRVAAFALRHAYLSDGLHDALLLELASGPSHARLNKLYVLDLLCQDGSERGGGVYRELTAPKITEVVEAVVSEEVAGRVNAIAVLQLLERWKLKGIFTNQDLEEGMEVARKASRIPIGQGDEQGLGKTEATHRMEEDRERHKREREDVWSRGREDEGEEDAEFHTAWTLAARDEEKRAQGWDALRWEREENARYLPGEAFSIWETRLKQHGYLGREN</sequence>
<dbReference type="Pfam" id="PF12350">
    <property type="entry name" value="CTK3_C"/>
    <property type="match status" value="1"/>
</dbReference>
<dbReference type="Gene3D" id="1.25.40.90">
    <property type="match status" value="1"/>
</dbReference>
<dbReference type="InterPro" id="IPR024637">
    <property type="entry name" value="Ctk3_C"/>
</dbReference>
<keyword evidence="3" id="KW-0808">Transferase</keyword>
<proteinExistence type="predicted"/>
<dbReference type="PANTHER" id="PTHR28291">
    <property type="entry name" value="CTD KINASE SUBUNIT GAMMA"/>
    <property type="match status" value="1"/>
</dbReference>
<reference evidence="4" key="1">
    <citation type="journal article" date="2018" name="Nat. Microbiol.">
        <title>Leveraging single-cell genomics to expand the fungal tree of life.</title>
        <authorList>
            <person name="Ahrendt S.R."/>
            <person name="Quandt C.A."/>
            <person name="Ciobanu D."/>
            <person name="Clum A."/>
            <person name="Salamov A."/>
            <person name="Andreopoulos B."/>
            <person name="Cheng J.F."/>
            <person name="Woyke T."/>
            <person name="Pelin A."/>
            <person name="Henrissat B."/>
            <person name="Reynolds N.K."/>
            <person name="Benny G.L."/>
            <person name="Smith M.E."/>
            <person name="James T.Y."/>
            <person name="Grigoriev I.V."/>
        </authorList>
    </citation>
    <scope>NUCLEOTIDE SEQUENCE [LARGE SCALE GENOMIC DNA]</scope>
</reference>
<protein>
    <submittedName>
        <fullName evidence="3">CTD kinase subunit gamma CTK3-domain-containing protein</fullName>
    </submittedName>
</protein>
<accession>A0A4P9Y7B6</accession>
<evidence type="ECO:0000313" key="3">
    <source>
        <dbReference type="EMBL" id="RKP14614.1"/>
    </source>
</evidence>
<dbReference type="GO" id="GO:0070692">
    <property type="term" value="C:CTDK-1 complex"/>
    <property type="evidence" value="ECO:0007669"/>
    <property type="project" value="InterPro"/>
</dbReference>
<evidence type="ECO:0000313" key="4">
    <source>
        <dbReference type="Proteomes" id="UP000267251"/>
    </source>
</evidence>
<feature type="compositionally biased region" description="Basic and acidic residues" evidence="1">
    <location>
        <begin position="160"/>
        <end position="185"/>
    </location>
</feature>
<dbReference type="InterPro" id="IPR042326">
    <property type="entry name" value="Ctk3"/>
</dbReference>
<dbReference type="EMBL" id="KZ987812">
    <property type="protein sequence ID" value="RKP14614.1"/>
    <property type="molecule type" value="Genomic_DNA"/>
</dbReference>
<dbReference type="InterPro" id="IPR006569">
    <property type="entry name" value="CID_dom"/>
</dbReference>
<dbReference type="AlphaFoldDB" id="A0A4P9Y7B6"/>
<keyword evidence="3" id="KW-0418">Kinase</keyword>
<evidence type="ECO:0000259" key="2">
    <source>
        <dbReference type="PROSITE" id="PS51391"/>
    </source>
</evidence>
<organism evidence="3 4">
    <name type="scientific">Piptocephalis cylindrospora</name>
    <dbReference type="NCBI Taxonomy" id="1907219"/>
    <lineage>
        <taxon>Eukaryota</taxon>
        <taxon>Fungi</taxon>
        <taxon>Fungi incertae sedis</taxon>
        <taxon>Zoopagomycota</taxon>
        <taxon>Zoopagomycotina</taxon>
        <taxon>Zoopagomycetes</taxon>
        <taxon>Zoopagales</taxon>
        <taxon>Piptocephalidaceae</taxon>
        <taxon>Piptocephalis</taxon>
    </lineage>
</organism>
<dbReference type="GO" id="GO:0045943">
    <property type="term" value="P:positive regulation of transcription by RNA polymerase I"/>
    <property type="evidence" value="ECO:0007669"/>
    <property type="project" value="TreeGrafter"/>
</dbReference>
<feature type="domain" description="CID" evidence="2">
    <location>
        <begin position="9"/>
        <end position="144"/>
    </location>
</feature>
<gene>
    <name evidence="3" type="ORF">BJ684DRAFT_15070</name>
</gene>
<dbReference type="PANTHER" id="PTHR28291:SF1">
    <property type="entry name" value="CTD KINASE SUBUNIT GAMMA"/>
    <property type="match status" value="1"/>
</dbReference>
<evidence type="ECO:0000256" key="1">
    <source>
        <dbReference type="SAM" id="MobiDB-lite"/>
    </source>
</evidence>
<feature type="region of interest" description="Disordered" evidence="1">
    <location>
        <begin position="149"/>
        <end position="193"/>
    </location>
</feature>
<dbReference type="Proteomes" id="UP000267251">
    <property type="component" value="Unassembled WGS sequence"/>
</dbReference>
<keyword evidence="4" id="KW-1185">Reference proteome</keyword>
<name>A0A4P9Y7B6_9FUNG</name>
<dbReference type="InterPro" id="IPR008942">
    <property type="entry name" value="ENTH_VHS"/>
</dbReference>